<comment type="function">
    <text evidence="8">Catalyzes the aldol cleavage of 4-hydroxy-4-methyl-2-oxoglutarate (HMG) into 2 molecules of pyruvate. Also contains a secondary oxaloacetate (OAA) decarboxylase activity due to the common pyruvate enolate transition state formed following C-C bond cleavage in the retro-aldol and decarboxylation reactions.</text>
</comment>
<evidence type="ECO:0000256" key="7">
    <source>
        <dbReference type="ARBA" id="ARBA00016549"/>
    </source>
</evidence>
<evidence type="ECO:0000313" key="14">
    <source>
        <dbReference type="Proteomes" id="UP001340816"/>
    </source>
</evidence>
<evidence type="ECO:0000256" key="6">
    <source>
        <dbReference type="ARBA" id="ARBA00012947"/>
    </source>
</evidence>
<dbReference type="Gene3D" id="3.50.30.40">
    <property type="entry name" value="Ribonuclease E inhibitor RraA/RraA-like"/>
    <property type="match status" value="1"/>
</dbReference>
<dbReference type="Proteomes" id="UP001340816">
    <property type="component" value="Chromosome"/>
</dbReference>
<evidence type="ECO:0000256" key="8">
    <source>
        <dbReference type="ARBA" id="ARBA00025046"/>
    </source>
</evidence>
<evidence type="ECO:0000256" key="5">
    <source>
        <dbReference type="ARBA" id="ARBA00012213"/>
    </source>
</evidence>
<dbReference type="InterPro" id="IPR036704">
    <property type="entry name" value="RraA/RraA-like_sf"/>
</dbReference>
<comment type="similarity">
    <text evidence="3">Belongs to the class II aldolase/RraA-like family.</text>
</comment>
<dbReference type="EMBL" id="CP109135">
    <property type="protein sequence ID" value="WSD15853.1"/>
    <property type="molecule type" value="Genomic_DNA"/>
</dbReference>
<accession>A0ABZ1HB89</accession>
<gene>
    <name evidence="13" type="ORF">OHB35_22830</name>
</gene>
<reference evidence="13 14" key="1">
    <citation type="submission" date="2022-10" db="EMBL/GenBank/DDBJ databases">
        <title>The complete genomes of actinobacterial strains from the NBC collection.</title>
        <authorList>
            <person name="Joergensen T.S."/>
            <person name="Alvarez Arevalo M."/>
            <person name="Sterndorff E.B."/>
            <person name="Faurdal D."/>
            <person name="Vuksanovic O."/>
            <person name="Mourched A.-S."/>
            <person name="Charusanti P."/>
            <person name="Shaw S."/>
            <person name="Blin K."/>
            <person name="Weber T."/>
        </authorList>
    </citation>
    <scope>NUCLEOTIDE SEQUENCE [LARGE SCALE GENOMIC DNA]</scope>
    <source>
        <strain evidence="13 14">NBC 01752</strain>
    </source>
</reference>
<dbReference type="PANTHER" id="PTHR33254:SF4">
    <property type="entry name" value="4-HYDROXY-4-METHYL-2-OXOGLUTARATE ALDOLASE 3-RELATED"/>
    <property type="match status" value="1"/>
</dbReference>
<dbReference type="Pfam" id="PF03737">
    <property type="entry name" value="RraA-like"/>
    <property type="match status" value="1"/>
</dbReference>
<organism evidence="13 14">
    <name type="scientific">Streptomyces phaeochromogenes</name>
    <dbReference type="NCBI Taxonomy" id="1923"/>
    <lineage>
        <taxon>Bacteria</taxon>
        <taxon>Bacillati</taxon>
        <taxon>Actinomycetota</taxon>
        <taxon>Actinomycetes</taxon>
        <taxon>Kitasatosporales</taxon>
        <taxon>Streptomycetaceae</taxon>
        <taxon>Streptomyces</taxon>
        <taxon>Streptomyces phaeochromogenes group</taxon>
    </lineage>
</organism>
<name>A0ABZ1HB89_STRPH</name>
<dbReference type="EC" id="4.1.3.17" evidence="5"/>
<evidence type="ECO:0000256" key="10">
    <source>
        <dbReference type="ARBA" id="ARBA00030169"/>
    </source>
</evidence>
<dbReference type="PANTHER" id="PTHR33254">
    <property type="entry name" value="4-HYDROXY-4-METHYL-2-OXOGLUTARATE ALDOLASE 3-RELATED"/>
    <property type="match status" value="1"/>
</dbReference>
<comment type="cofactor">
    <cofactor evidence="2">
        <name>a divalent metal cation</name>
        <dbReference type="ChEBI" id="CHEBI:60240"/>
    </cofactor>
</comment>
<evidence type="ECO:0000256" key="12">
    <source>
        <dbReference type="ARBA" id="ARBA00047973"/>
    </source>
</evidence>
<comment type="catalytic activity">
    <reaction evidence="1">
        <text>4-hydroxy-4-methyl-2-oxoglutarate = 2 pyruvate</text>
        <dbReference type="Rhea" id="RHEA:22748"/>
        <dbReference type="ChEBI" id="CHEBI:15361"/>
        <dbReference type="ChEBI" id="CHEBI:58276"/>
        <dbReference type="EC" id="4.1.3.17"/>
    </reaction>
</comment>
<evidence type="ECO:0000256" key="3">
    <source>
        <dbReference type="ARBA" id="ARBA00008621"/>
    </source>
</evidence>
<dbReference type="SUPFAM" id="SSF89562">
    <property type="entry name" value="RraA-like"/>
    <property type="match status" value="1"/>
</dbReference>
<dbReference type="InterPro" id="IPR005493">
    <property type="entry name" value="RraA/RraA-like"/>
</dbReference>
<evidence type="ECO:0000256" key="9">
    <source>
        <dbReference type="ARBA" id="ARBA00029596"/>
    </source>
</evidence>
<keyword evidence="14" id="KW-1185">Reference proteome</keyword>
<dbReference type="CDD" id="cd16841">
    <property type="entry name" value="RraA_family"/>
    <property type="match status" value="1"/>
</dbReference>
<sequence length="216" mass="22139">MSVTAPDQVAPGHAELLERLRRVDLPTLGHFLEEGFVDPAVRRLGQPHRMAGTAATLALDAPDAAAVNRALVALRPGEVLVVDMGGDHTHAPIGAVTIAAARARGAAGILVDGVVTDVDALTDPHSGLPVHARGTTCLTTKRLDGGGGRHQVPVDIGGIRVAPGDLVLGDANGVIALPPAALAAAVHEAELSDAAEPELLRRIRAGEDLRTLLHLG</sequence>
<dbReference type="RefSeq" id="WP_326759769.1">
    <property type="nucleotide sequence ID" value="NZ_CP109135.1"/>
</dbReference>
<evidence type="ECO:0000256" key="2">
    <source>
        <dbReference type="ARBA" id="ARBA00001968"/>
    </source>
</evidence>
<evidence type="ECO:0000256" key="1">
    <source>
        <dbReference type="ARBA" id="ARBA00001342"/>
    </source>
</evidence>
<proteinExistence type="inferred from homology"/>
<comment type="subunit">
    <text evidence="4">Homotrimer.</text>
</comment>
<evidence type="ECO:0000256" key="4">
    <source>
        <dbReference type="ARBA" id="ARBA00011233"/>
    </source>
</evidence>
<dbReference type="EC" id="4.1.1.112" evidence="6"/>
<protein>
    <recommendedName>
        <fullName evidence="7">Putative 4-hydroxy-4-methyl-2-oxoglutarate aldolase</fullName>
        <ecNumber evidence="6">4.1.1.112</ecNumber>
        <ecNumber evidence="5">4.1.3.17</ecNumber>
    </recommendedName>
    <alternativeName>
        <fullName evidence="11">Oxaloacetate decarboxylase</fullName>
    </alternativeName>
    <alternativeName>
        <fullName evidence="9">Regulator of ribonuclease activity homolog</fullName>
    </alternativeName>
    <alternativeName>
        <fullName evidence="10">RraA-like protein</fullName>
    </alternativeName>
</protein>
<evidence type="ECO:0000256" key="11">
    <source>
        <dbReference type="ARBA" id="ARBA00032305"/>
    </source>
</evidence>
<comment type="catalytic activity">
    <reaction evidence="12">
        <text>oxaloacetate + H(+) = pyruvate + CO2</text>
        <dbReference type="Rhea" id="RHEA:15641"/>
        <dbReference type="ChEBI" id="CHEBI:15361"/>
        <dbReference type="ChEBI" id="CHEBI:15378"/>
        <dbReference type="ChEBI" id="CHEBI:16452"/>
        <dbReference type="ChEBI" id="CHEBI:16526"/>
        <dbReference type="EC" id="4.1.1.112"/>
    </reaction>
</comment>
<evidence type="ECO:0000313" key="13">
    <source>
        <dbReference type="EMBL" id="WSD15853.1"/>
    </source>
</evidence>